<evidence type="ECO:0000313" key="2">
    <source>
        <dbReference type="EMBL" id="KAK4288144.1"/>
    </source>
</evidence>
<dbReference type="AlphaFoldDB" id="A0AAE1NDN6"/>
<keyword evidence="1" id="KW-1133">Transmembrane helix</keyword>
<comment type="caution">
    <text evidence="2">The sequence shown here is derived from an EMBL/GenBank/DDBJ whole genome shotgun (WGS) entry which is preliminary data.</text>
</comment>
<keyword evidence="1" id="KW-0472">Membrane</keyword>
<proteinExistence type="predicted"/>
<evidence type="ECO:0000256" key="1">
    <source>
        <dbReference type="SAM" id="Phobius"/>
    </source>
</evidence>
<dbReference type="EMBL" id="JAWZYT010006458">
    <property type="protein sequence ID" value="KAK4288144.1"/>
    <property type="molecule type" value="Genomic_DNA"/>
</dbReference>
<dbReference type="Proteomes" id="UP001292094">
    <property type="component" value="Unassembled WGS sequence"/>
</dbReference>
<accession>A0AAE1NDN6</accession>
<keyword evidence="1" id="KW-0812">Transmembrane</keyword>
<organism evidence="2 3">
    <name type="scientific">Petrolisthes manimaculis</name>
    <dbReference type="NCBI Taxonomy" id="1843537"/>
    <lineage>
        <taxon>Eukaryota</taxon>
        <taxon>Metazoa</taxon>
        <taxon>Ecdysozoa</taxon>
        <taxon>Arthropoda</taxon>
        <taxon>Crustacea</taxon>
        <taxon>Multicrustacea</taxon>
        <taxon>Malacostraca</taxon>
        <taxon>Eumalacostraca</taxon>
        <taxon>Eucarida</taxon>
        <taxon>Decapoda</taxon>
        <taxon>Pleocyemata</taxon>
        <taxon>Anomura</taxon>
        <taxon>Galatheoidea</taxon>
        <taxon>Porcellanidae</taxon>
        <taxon>Petrolisthes</taxon>
    </lineage>
</organism>
<protein>
    <submittedName>
        <fullName evidence="2">Uncharacterized protein</fullName>
    </submittedName>
</protein>
<keyword evidence="3" id="KW-1185">Reference proteome</keyword>
<gene>
    <name evidence="2" type="ORF">Pmani_038812</name>
</gene>
<sequence length="219" mass="23534">MCLVDSFKGYHENGLCVSVFGALAIGALALLAQTFLASMYTSACDPIMKGGKGDNNSIILNLNITNIHTEQPPPPPPPMKGGPPRGFGDLDAITGRSFPNNAVDPTVQSSQTLAEGYQQWEDDGLVSIDDPLYYGGQEVGGIGDDQLLGEEQECGGSLECGKARVFGLSWVWQSAKETVLKGITHALGDSPLLRHFEDSFQMLPFSSRTMCVMAKQYID</sequence>
<reference evidence="2" key="1">
    <citation type="submission" date="2023-11" db="EMBL/GenBank/DDBJ databases">
        <title>Genome assemblies of two species of porcelain crab, Petrolisthes cinctipes and Petrolisthes manimaculis (Anomura: Porcellanidae).</title>
        <authorList>
            <person name="Angst P."/>
        </authorList>
    </citation>
    <scope>NUCLEOTIDE SEQUENCE</scope>
    <source>
        <strain evidence="2">PB745_02</strain>
        <tissue evidence="2">Gill</tissue>
    </source>
</reference>
<name>A0AAE1NDN6_9EUCA</name>
<feature type="transmembrane region" description="Helical" evidence="1">
    <location>
        <begin position="20"/>
        <end position="40"/>
    </location>
</feature>
<evidence type="ECO:0000313" key="3">
    <source>
        <dbReference type="Proteomes" id="UP001292094"/>
    </source>
</evidence>